<name>A0A218NLY8_9ARCH</name>
<dbReference type="GO" id="GO:0006352">
    <property type="term" value="P:DNA-templated transcription initiation"/>
    <property type="evidence" value="ECO:0007669"/>
    <property type="project" value="InterPro"/>
</dbReference>
<keyword evidence="2" id="KW-0677">Repeat</keyword>
<keyword evidence="4" id="KW-0804">Transcription</keyword>
<dbReference type="RefSeq" id="WP_088819654.1">
    <property type="nucleotide sequence ID" value="NZ_CP019964.1"/>
</dbReference>
<dbReference type="OrthoDB" id="166719at2157"/>
<accession>A0A218NLY8</accession>
<dbReference type="KEGG" id="marh:Mia14_0149"/>
<evidence type="ECO:0000313" key="6">
    <source>
        <dbReference type="Proteomes" id="UP000197679"/>
    </source>
</evidence>
<dbReference type="AlphaFoldDB" id="A0A218NLY8"/>
<evidence type="ECO:0000256" key="4">
    <source>
        <dbReference type="ARBA" id="ARBA00023163"/>
    </source>
</evidence>
<protein>
    <submittedName>
        <fullName evidence="5">TATA-box binding protein (TBP), component of TFIID and TFIIIB</fullName>
    </submittedName>
</protein>
<proteinExistence type="inferred from homology"/>
<sequence>MPKKIESTDLILPDLPHKKNVELKPTYKVVNIVASADLNTDLDLYGLAKLSYDIDYEPEQFPGAILKIRDPKSALLLFKNGKVICTGARTEDEVRRSIMQAVDLVKKYLKQYGGKE</sequence>
<keyword evidence="6" id="KW-1185">Reference proteome</keyword>
<evidence type="ECO:0000256" key="1">
    <source>
        <dbReference type="ARBA" id="ARBA00005560"/>
    </source>
</evidence>
<evidence type="ECO:0000313" key="5">
    <source>
        <dbReference type="EMBL" id="ASI13487.1"/>
    </source>
</evidence>
<dbReference type="GO" id="GO:0003677">
    <property type="term" value="F:DNA binding"/>
    <property type="evidence" value="ECO:0007669"/>
    <property type="project" value="UniProtKB-KW"/>
</dbReference>
<reference evidence="5 6" key="1">
    <citation type="journal article" date="2017" name="Nat. Commun.">
        <title>'ARMAN' archaea depend on association with euryarchaeal host in culture and in situ.</title>
        <authorList>
            <person name="Golyshina O."/>
            <person name="Toshchakov S."/>
            <person name="Makarova K."/>
            <person name="Gavrilov S."/>
            <person name="Korzhenkov A."/>
            <person name="La Cono V."/>
            <person name="Arcadi E."/>
            <person name="Nechitaylo T."/>
            <person name="Ferrer M."/>
            <person name="Kublanov I."/>
            <person name="Wolf Y."/>
            <person name="Yakimov M."/>
            <person name="Golyshin P."/>
            <person name="Slesarev A."/>
            <person name="Kozyavkin S."/>
        </authorList>
    </citation>
    <scope>NUCLEOTIDE SEQUENCE [LARGE SCALE GENOMIC DNA]</scope>
    <source>
        <strain evidence="5 6">Mia14</strain>
    </source>
</reference>
<dbReference type="EMBL" id="CP019964">
    <property type="protein sequence ID" value="ASI13487.1"/>
    <property type="molecule type" value="Genomic_DNA"/>
</dbReference>
<dbReference type="GeneID" id="33313708"/>
<dbReference type="InterPro" id="IPR012295">
    <property type="entry name" value="TBP_dom_sf"/>
</dbReference>
<organism evidence="5 6">
    <name type="scientific">Candidatus Mancarchaeum acidiphilum</name>
    <dbReference type="NCBI Taxonomy" id="1920749"/>
    <lineage>
        <taxon>Archaea</taxon>
        <taxon>Candidatus Micrarchaeota</taxon>
        <taxon>Candidatus Mancarchaeum</taxon>
    </lineage>
</organism>
<keyword evidence="3" id="KW-0238">DNA-binding</keyword>
<dbReference type="Proteomes" id="UP000197679">
    <property type="component" value="Chromosome"/>
</dbReference>
<evidence type="ECO:0000256" key="3">
    <source>
        <dbReference type="ARBA" id="ARBA00023125"/>
    </source>
</evidence>
<dbReference type="InterPro" id="IPR000814">
    <property type="entry name" value="TBP"/>
</dbReference>
<gene>
    <name evidence="5" type="ORF">Mia14_0149</name>
</gene>
<dbReference type="PRINTS" id="PR00686">
    <property type="entry name" value="TIFACTORIID"/>
</dbReference>
<dbReference type="Pfam" id="PF00352">
    <property type="entry name" value="TBP"/>
    <property type="match status" value="1"/>
</dbReference>
<dbReference type="SUPFAM" id="SSF55945">
    <property type="entry name" value="TATA-box binding protein-like"/>
    <property type="match status" value="1"/>
</dbReference>
<comment type="similarity">
    <text evidence="1">Belongs to the TBP family.</text>
</comment>
<evidence type="ECO:0000256" key="2">
    <source>
        <dbReference type="ARBA" id="ARBA00022737"/>
    </source>
</evidence>
<dbReference type="Gene3D" id="3.30.310.10">
    <property type="entry name" value="TATA-Binding Protein"/>
    <property type="match status" value="1"/>
</dbReference>
<dbReference type="PANTHER" id="PTHR10126">
    <property type="entry name" value="TATA-BOX BINDING PROTEIN"/>
    <property type="match status" value="1"/>
</dbReference>